<dbReference type="InterPro" id="IPR013572">
    <property type="entry name" value="Tscrpt_reg_MAATS_C"/>
</dbReference>
<dbReference type="PANTHER" id="PTHR30055:SF240">
    <property type="entry name" value="HTH-TYPE TRANSCRIPTIONAL REGULATOR ACRR"/>
    <property type="match status" value="1"/>
</dbReference>
<dbReference type="EMBL" id="ARXX01000014">
    <property type="protein sequence ID" value="MBF5055977.1"/>
    <property type="molecule type" value="Genomic_DNA"/>
</dbReference>
<keyword evidence="2" id="KW-0805">Transcription regulation</keyword>
<evidence type="ECO:0000313" key="8">
    <source>
        <dbReference type="Proteomes" id="UP000662703"/>
    </source>
</evidence>
<evidence type="ECO:0000256" key="2">
    <source>
        <dbReference type="ARBA" id="ARBA00023015"/>
    </source>
</evidence>
<reference evidence="7 8" key="1">
    <citation type="submission" date="2012-09" db="EMBL/GenBank/DDBJ databases">
        <title>Genome Sequence of alkane-degrading Bacterium Alcanivorax sp. 521-1.</title>
        <authorList>
            <person name="Lai Q."/>
            <person name="Shao Z."/>
        </authorList>
    </citation>
    <scope>NUCLEOTIDE SEQUENCE [LARGE SCALE GENOMIC DNA]</scope>
    <source>
        <strain evidence="7 8">521-1</strain>
    </source>
</reference>
<accession>A0ABS0APC1</accession>
<dbReference type="SUPFAM" id="SSF46689">
    <property type="entry name" value="Homeodomain-like"/>
    <property type="match status" value="1"/>
</dbReference>
<dbReference type="PRINTS" id="PR00455">
    <property type="entry name" value="HTHTETR"/>
</dbReference>
<dbReference type="PANTHER" id="PTHR30055">
    <property type="entry name" value="HTH-TYPE TRANSCRIPTIONAL REGULATOR RUTR"/>
    <property type="match status" value="1"/>
</dbReference>
<evidence type="ECO:0000256" key="1">
    <source>
        <dbReference type="ARBA" id="ARBA00022491"/>
    </source>
</evidence>
<dbReference type="Gene3D" id="1.10.357.10">
    <property type="entry name" value="Tetracycline Repressor, domain 2"/>
    <property type="match status" value="1"/>
</dbReference>
<keyword evidence="1" id="KW-0678">Repressor</keyword>
<evidence type="ECO:0000256" key="3">
    <source>
        <dbReference type="ARBA" id="ARBA00023125"/>
    </source>
</evidence>
<sequence length="202" mass="23436">MRRTKEEAEQTRLKILDAALVLFSRNGYTNTTLANIATQAGFSRGPIYWHFKNKDELFEAVLLLSQGPLLALTKETHHAEGPPLEVLRAFADRWLRLLVEDTRYRQSFEIFLNKTELTNNLDHTLRRERKLTRDLVAVLAGQVERAQQDGHIPRRHGAQELGLLCYTHLMGVTQTWLFSPRLFNLEEEIPFFTGRLIELLKL</sequence>
<evidence type="ECO:0000313" key="7">
    <source>
        <dbReference type="EMBL" id="MBF5055977.1"/>
    </source>
</evidence>
<comment type="caution">
    <text evidence="7">The sequence shown here is derived from an EMBL/GenBank/DDBJ whole genome shotgun (WGS) entry which is preliminary data.</text>
</comment>
<dbReference type="Pfam" id="PF00440">
    <property type="entry name" value="TetR_N"/>
    <property type="match status" value="1"/>
</dbReference>
<dbReference type="Pfam" id="PF08361">
    <property type="entry name" value="TetR_C_2"/>
    <property type="match status" value="1"/>
</dbReference>
<dbReference type="PROSITE" id="PS50977">
    <property type="entry name" value="HTH_TETR_2"/>
    <property type="match status" value="1"/>
</dbReference>
<evidence type="ECO:0000256" key="5">
    <source>
        <dbReference type="PROSITE-ProRule" id="PRU00335"/>
    </source>
</evidence>
<keyword evidence="4" id="KW-0804">Transcription</keyword>
<feature type="DNA-binding region" description="H-T-H motif" evidence="5">
    <location>
        <begin position="32"/>
        <end position="51"/>
    </location>
</feature>
<dbReference type="Proteomes" id="UP000662703">
    <property type="component" value="Unassembled WGS sequence"/>
</dbReference>
<dbReference type="InterPro" id="IPR009057">
    <property type="entry name" value="Homeodomain-like_sf"/>
</dbReference>
<proteinExistence type="predicted"/>
<keyword evidence="3 5" id="KW-0238">DNA-binding</keyword>
<dbReference type="SUPFAM" id="SSF48498">
    <property type="entry name" value="Tetracyclin repressor-like, C-terminal domain"/>
    <property type="match status" value="1"/>
</dbReference>
<gene>
    <name evidence="7" type="ORF">Y5W_01271</name>
</gene>
<evidence type="ECO:0000256" key="4">
    <source>
        <dbReference type="ARBA" id="ARBA00023163"/>
    </source>
</evidence>
<dbReference type="RefSeq" id="WP_194864567.1">
    <property type="nucleotide sequence ID" value="NZ_ARXX01000014.1"/>
</dbReference>
<feature type="domain" description="HTH tetR-type" evidence="6">
    <location>
        <begin position="9"/>
        <end position="69"/>
    </location>
</feature>
<keyword evidence="8" id="KW-1185">Reference proteome</keyword>
<dbReference type="InterPro" id="IPR001647">
    <property type="entry name" value="HTH_TetR"/>
</dbReference>
<dbReference type="InterPro" id="IPR050109">
    <property type="entry name" value="HTH-type_TetR-like_transc_reg"/>
</dbReference>
<evidence type="ECO:0000259" key="6">
    <source>
        <dbReference type="PROSITE" id="PS50977"/>
    </source>
</evidence>
<protein>
    <submittedName>
        <fullName evidence="7">TetR family transcriptional regulator</fullName>
    </submittedName>
</protein>
<name>A0ABS0APC1_9GAMM</name>
<dbReference type="InterPro" id="IPR036271">
    <property type="entry name" value="Tet_transcr_reg_TetR-rel_C_sf"/>
</dbReference>
<organism evidence="7 8">
    <name type="scientific">Alloalcanivorax profundimaris</name>
    <dbReference type="NCBI Taxonomy" id="2735259"/>
    <lineage>
        <taxon>Bacteria</taxon>
        <taxon>Pseudomonadati</taxon>
        <taxon>Pseudomonadota</taxon>
        <taxon>Gammaproteobacteria</taxon>
        <taxon>Oceanospirillales</taxon>
        <taxon>Alcanivoracaceae</taxon>
        <taxon>Alloalcanivorax</taxon>
    </lineage>
</organism>